<keyword evidence="1" id="KW-0812">Transmembrane</keyword>
<dbReference type="InterPro" id="IPR024596">
    <property type="entry name" value="RNApol_su_b/EpuA"/>
</dbReference>
<dbReference type="EMBL" id="JAFBEI010000044">
    <property type="protein sequence ID" value="MBM7636932.1"/>
    <property type="molecule type" value="Genomic_DNA"/>
</dbReference>
<keyword evidence="3" id="KW-1185">Reference proteome</keyword>
<proteinExistence type="predicted"/>
<sequence>MKHFSGQYVLRQYLFILLVVALSFLCLIIGLMIGYSVIGDGSHPLAILSPAKWVSLINKFTGK</sequence>
<dbReference type="RefSeq" id="WP_205017792.1">
    <property type="nucleotide sequence ID" value="NZ_JAFBEI010000044.1"/>
</dbReference>
<gene>
    <name evidence="2" type="ORF">JOC31_001761</name>
</gene>
<keyword evidence="1" id="KW-1133">Transmembrane helix</keyword>
<evidence type="ECO:0000256" key="1">
    <source>
        <dbReference type="SAM" id="Phobius"/>
    </source>
</evidence>
<dbReference type="Proteomes" id="UP000809081">
    <property type="component" value="Unassembled WGS sequence"/>
</dbReference>
<comment type="caution">
    <text evidence="2">The sequence shown here is derived from an EMBL/GenBank/DDBJ whole genome shotgun (WGS) entry which is preliminary data.</text>
</comment>
<accession>A0ABS2PNR6</accession>
<name>A0ABS2PNR6_9STRE</name>
<evidence type="ECO:0000313" key="2">
    <source>
        <dbReference type="EMBL" id="MBM7636932.1"/>
    </source>
</evidence>
<reference evidence="2 3" key="1">
    <citation type="submission" date="2021-01" db="EMBL/GenBank/DDBJ databases">
        <title>Genomic Encyclopedia of Type Strains, Phase IV (KMG-IV): sequencing the most valuable type-strain genomes for metagenomic binning, comparative biology and taxonomic classification.</title>
        <authorList>
            <person name="Goeker M."/>
        </authorList>
    </citation>
    <scope>NUCLEOTIDE SEQUENCE [LARGE SCALE GENOMIC DNA]</scope>
    <source>
        <strain evidence="2 3">DSM 27513</strain>
    </source>
</reference>
<evidence type="ECO:0000313" key="3">
    <source>
        <dbReference type="Proteomes" id="UP000809081"/>
    </source>
</evidence>
<dbReference type="Pfam" id="PF11772">
    <property type="entry name" value="EpuA"/>
    <property type="match status" value="1"/>
</dbReference>
<protein>
    <recommendedName>
        <fullName evidence="4">DNA-directed RNA polymerase subunit beta</fullName>
    </recommendedName>
</protein>
<evidence type="ECO:0008006" key="4">
    <source>
        <dbReference type="Google" id="ProtNLM"/>
    </source>
</evidence>
<organism evidence="2 3">
    <name type="scientific">Streptococcus saliviloxodontae</name>
    <dbReference type="NCBI Taxonomy" id="1349416"/>
    <lineage>
        <taxon>Bacteria</taxon>
        <taxon>Bacillati</taxon>
        <taxon>Bacillota</taxon>
        <taxon>Bacilli</taxon>
        <taxon>Lactobacillales</taxon>
        <taxon>Streptococcaceae</taxon>
        <taxon>Streptococcus</taxon>
    </lineage>
</organism>
<feature type="transmembrane region" description="Helical" evidence="1">
    <location>
        <begin position="12"/>
        <end position="38"/>
    </location>
</feature>
<keyword evidence="1" id="KW-0472">Membrane</keyword>